<dbReference type="AlphaFoldDB" id="A0A101M0V7"/>
<reference evidence="1" key="1">
    <citation type="journal article" date="2015" name="Genome Biol. Evol.">
        <title>Organellar Genomes of White Spruce (Picea glauca): Assembly and Annotation.</title>
        <authorList>
            <person name="Jackman S.D."/>
            <person name="Warren R.L."/>
            <person name="Gibb E.A."/>
            <person name="Vandervalk B.P."/>
            <person name="Mohamadi H."/>
            <person name="Chu J."/>
            <person name="Raymond A."/>
            <person name="Pleasance S."/>
            <person name="Coope R."/>
            <person name="Wildung M.R."/>
            <person name="Ritland C.E."/>
            <person name="Bousquet J."/>
            <person name="Jones S.J."/>
            <person name="Bohlmann J."/>
            <person name="Birol I."/>
        </authorList>
    </citation>
    <scope>NUCLEOTIDE SEQUENCE [LARGE SCALE GENOMIC DNA]</scope>
    <source>
        <tissue evidence="1">Flushing bud</tissue>
    </source>
</reference>
<geneLocation type="mitochondrion" evidence="1"/>
<comment type="caution">
    <text evidence="1">The sequence shown here is derived from an EMBL/GenBank/DDBJ whole genome shotgun (WGS) entry which is preliminary data.</text>
</comment>
<dbReference type="EMBL" id="LKAM01000004">
    <property type="protein sequence ID" value="KUM48961.1"/>
    <property type="molecule type" value="Genomic_DNA"/>
</dbReference>
<name>A0A101M0V7_PICGL</name>
<sequence length="80" mass="8927">MVEPCVDAEMDAGDKQLFEHKPSDPFSFHFYDKNVTSEANKESTGTNPRLINTATLTGTSQLRYSHPPPFAGIHYEARIA</sequence>
<protein>
    <submittedName>
        <fullName evidence="1">Uncharacterized protein</fullName>
    </submittedName>
</protein>
<proteinExistence type="predicted"/>
<evidence type="ECO:0000313" key="1">
    <source>
        <dbReference type="EMBL" id="KUM48961.1"/>
    </source>
</evidence>
<organism evidence="1">
    <name type="scientific">Picea glauca</name>
    <name type="common">White spruce</name>
    <name type="synonym">Pinus glauca</name>
    <dbReference type="NCBI Taxonomy" id="3330"/>
    <lineage>
        <taxon>Eukaryota</taxon>
        <taxon>Viridiplantae</taxon>
        <taxon>Streptophyta</taxon>
        <taxon>Embryophyta</taxon>
        <taxon>Tracheophyta</taxon>
        <taxon>Spermatophyta</taxon>
        <taxon>Pinopsida</taxon>
        <taxon>Pinidae</taxon>
        <taxon>Conifers I</taxon>
        <taxon>Pinales</taxon>
        <taxon>Pinaceae</taxon>
        <taxon>Picea</taxon>
    </lineage>
</organism>
<accession>A0A101M0V7</accession>
<gene>
    <name evidence="1" type="ORF">ABT39_MTgene4297</name>
</gene>
<keyword evidence="1" id="KW-0496">Mitochondrion</keyword>